<feature type="region of interest" description="Disordered" evidence="1">
    <location>
        <begin position="153"/>
        <end position="174"/>
    </location>
</feature>
<sequence length="174" mass="19814">MTGLSHLLKWENLHNWWLTKYFFAPLYVHSTRTIDVNTLRHQLFCARRGEAESSQLPPCKDCLFMHAMRANYQAAIWRRSLKTQPSVPDPKESGWTTDDEGKLAIEWMSGLPAPDAVLQLLTCKCTRSCKLPECTCLTNGLKCTDMCKLQTCSNQPSEEEPTVELTDSDDDDVD</sequence>
<evidence type="ECO:0000313" key="2">
    <source>
        <dbReference type="EMBL" id="KAK5874515.1"/>
    </source>
</evidence>
<accession>A0AAN7YB21</accession>
<evidence type="ECO:0008006" key="4">
    <source>
        <dbReference type="Google" id="ProtNLM"/>
    </source>
</evidence>
<evidence type="ECO:0000256" key="1">
    <source>
        <dbReference type="SAM" id="MobiDB-lite"/>
    </source>
</evidence>
<comment type="caution">
    <text evidence="2">The sequence shown here is derived from an EMBL/GenBank/DDBJ whole genome shotgun (WGS) entry which is preliminary data.</text>
</comment>
<reference evidence="2 3" key="1">
    <citation type="journal article" date="2023" name="Genes (Basel)">
        <title>Chromosome-Level Genome Assembly and Circadian Gene Repertoire of the Patagonia Blennie Eleginops maclovinus-The Closest Ancestral Proxy of Antarctic Cryonotothenioids.</title>
        <authorList>
            <person name="Cheng C.C."/>
            <person name="Rivera-Colon A.G."/>
            <person name="Minhas B.F."/>
            <person name="Wilson L."/>
            <person name="Rayamajhi N."/>
            <person name="Vargas-Chacoff L."/>
            <person name="Catchen J.M."/>
        </authorList>
    </citation>
    <scope>NUCLEOTIDE SEQUENCE [LARGE SCALE GENOMIC DNA]</scope>
    <source>
        <strain evidence="2">JMC-PN-2008</strain>
    </source>
</reference>
<proteinExistence type="predicted"/>
<dbReference type="PANTHER" id="PTHR46704:SF9">
    <property type="entry name" value="BHLH DOMAIN-CONTAINING PROTEIN"/>
    <property type="match status" value="1"/>
</dbReference>
<keyword evidence="3" id="KW-1185">Reference proteome</keyword>
<reference evidence="2 3" key="2">
    <citation type="journal article" date="2023" name="Mol. Biol. Evol.">
        <title>Genomics of Secondarily Temperate Adaptation in the Only Non-Antarctic Icefish.</title>
        <authorList>
            <person name="Rivera-Colon A.G."/>
            <person name="Rayamajhi N."/>
            <person name="Minhas B.F."/>
            <person name="Madrigal G."/>
            <person name="Bilyk K.T."/>
            <person name="Yoon V."/>
            <person name="Hune M."/>
            <person name="Gregory S."/>
            <person name="Cheng C.H.C."/>
            <person name="Catchen J.M."/>
        </authorList>
    </citation>
    <scope>NUCLEOTIDE SEQUENCE [LARGE SCALE GENOMIC DNA]</scope>
    <source>
        <strain evidence="2">JMC-PN-2008</strain>
    </source>
</reference>
<dbReference type="AlphaFoldDB" id="A0AAN7YB21"/>
<dbReference type="EMBL" id="JAUZQC010000003">
    <property type="protein sequence ID" value="KAK5874515.1"/>
    <property type="molecule type" value="Genomic_DNA"/>
</dbReference>
<dbReference type="PANTHER" id="PTHR46704">
    <property type="entry name" value="CXC DOMAIN-CONTAINING PROTEIN-RELATED"/>
    <property type="match status" value="1"/>
</dbReference>
<name>A0AAN7YB21_ELEMC</name>
<dbReference type="Proteomes" id="UP001346869">
    <property type="component" value="Unassembled WGS sequence"/>
</dbReference>
<evidence type="ECO:0000313" key="3">
    <source>
        <dbReference type="Proteomes" id="UP001346869"/>
    </source>
</evidence>
<protein>
    <recommendedName>
        <fullName evidence="4">Tesmin/TSO1-like CXC domain-containing protein</fullName>
    </recommendedName>
</protein>
<feature type="compositionally biased region" description="Acidic residues" evidence="1">
    <location>
        <begin position="157"/>
        <end position="174"/>
    </location>
</feature>
<gene>
    <name evidence="2" type="ORF">PBY51_019454</name>
</gene>
<organism evidence="2 3">
    <name type="scientific">Eleginops maclovinus</name>
    <name type="common">Patagonian blennie</name>
    <name type="synonym">Eleginus maclovinus</name>
    <dbReference type="NCBI Taxonomy" id="56733"/>
    <lineage>
        <taxon>Eukaryota</taxon>
        <taxon>Metazoa</taxon>
        <taxon>Chordata</taxon>
        <taxon>Craniata</taxon>
        <taxon>Vertebrata</taxon>
        <taxon>Euteleostomi</taxon>
        <taxon>Actinopterygii</taxon>
        <taxon>Neopterygii</taxon>
        <taxon>Teleostei</taxon>
        <taxon>Neoteleostei</taxon>
        <taxon>Acanthomorphata</taxon>
        <taxon>Eupercaria</taxon>
        <taxon>Perciformes</taxon>
        <taxon>Notothenioidei</taxon>
        <taxon>Eleginopidae</taxon>
        <taxon>Eleginops</taxon>
    </lineage>
</organism>